<dbReference type="GO" id="GO:0046452">
    <property type="term" value="P:dihydrofolate metabolic process"/>
    <property type="evidence" value="ECO:0007669"/>
    <property type="project" value="TreeGrafter"/>
</dbReference>
<comment type="similarity">
    <text evidence="2 8 9">Belongs to the dihydrofolate reductase family.</text>
</comment>
<dbReference type="GO" id="GO:0046654">
    <property type="term" value="P:tetrahydrofolate biosynthetic process"/>
    <property type="evidence" value="ECO:0007669"/>
    <property type="project" value="UniProtKB-UniPathway"/>
</dbReference>
<evidence type="ECO:0000256" key="1">
    <source>
        <dbReference type="ARBA" id="ARBA00004903"/>
    </source>
</evidence>
<sequence length="165" mass="18444">MNDFPLVAMVAMTPSGVIGKDGDMPWRLSSDLQRFKRLTMGGTLIMGRKTFDSIGRPLPGRKTIVVTRNQDWGFKGVVIAESPEHAIRLSATDPKRFVVGGAEIYRQLIPFCSEIWLTRVLASVAGDTFLTIDLGEFEEIEHTTLPASQKDDFATEFVKLRRKKS</sequence>
<evidence type="ECO:0000313" key="11">
    <source>
        <dbReference type="EMBL" id="TWU43272.1"/>
    </source>
</evidence>
<dbReference type="GO" id="GO:0050661">
    <property type="term" value="F:NADP binding"/>
    <property type="evidence" value="ECO:0007669"/>
    <property type="project" value="InterPro"/>
</dbReference>
<keyword evidence="4 8" id="KW-0554">One-carbon metabolism</keyword>
<dbReference type="InterPro" id="IPR024072">
    <property type="entry name" value="DHFR-like_dom_sf"/>
</dbReference>
<dbReference type="PRINTS" id="PR00070">
    <property type="entry name" value="DHFR"/>
</dbReference>
<evidence type="ECO:0000256" key="2">
    <source>
        <dbReference type="ARBA" id="ARBA00009539"/>
    </source>
</evidence>
<dbReference type="PROSITE" id="PS51330">
    <property type="entry name" value="DHFR_2"/>
    <property type="match status" value="1"/>
</dbReference>
<dbReference type="GO" id="GO:0004146">
    <property type="term" value="F:dihydrofolate reductase activity"/>
    <property type="evidence" value="ECO:0007669"/>
    <property type="project" value="UniProtKB-EC"/>
</dbReference>
<reference evidence="11 12" key="1">
    <citation type="submission" date="2019-02" db="EMBL/GenBank/DDBJ databases">
        <title>Deep-cultivation of Planctomycetes and their phenomic and genomic characterization uncovers novel biology.</title>
        <authorList>
            <person name="Wiegand S."/>
            <person name="Jogler M."/>
            <person name="Boedeker C."/>
            <person name="Pinto D."/>
            <person name="Vollmers J."/>
            <person name="Rivas-Marin E."/>
            <person name="Kohn T."/>
            <person name="Peeters S.H."/>
            <person name="Heuer A."/>
            <person name="Rast P."/>
            <person name="Oberbeckmann S."/>
            <person name="Bunk B."/>
            <person name="Jeske O."/>
            <person name="Meyerdierks A."/>
            <person name="Storesund J.E."/>
            <person name="Kallscheuer N."/>
            <person name="Luecker S."/>
            <person name="Lage O.M."/>
            <person name="Pohl T."/>
            <person name="Merkel B.J."/>
            <person name="Hornburger P."/>
            <person name="Mueller R.-W."/>
            <person name="Bruemmer F."/>
            <person name="Labrenz M."/>
            <person name="Spormann A.M."/>
            <person name="Op Den Camp H."/>
            <person name="Overmann J."/>
            <person name="Amann R."/>
            <person name="Jetten M.S.M."/>
            <person name="Mascher T."/>
            <person name="Medema M.H."/>
            <person name="Devos D.P."/>
            <person name="Kaster A.-K."/>
            <person name="Ovreas L."/>
            <person name="Rohde M."/>
            <person name="Galperin M.Y."/>
            <person name="Jogler C."/>
        </authorList>
    </citation>
    <scope>NUCLEOTIDE SEQUENCE [LARGE SCALE GENOMIC DNA]</scope>
    <source>
        <strain evidence="11 12">Q31b</strain>
    </source>
</reference>
<dbReference type="PROSITE" id="PS00075">
    <property type="entry name" value="DHFR_1"/>
    <property type="match status" value="1"/>
</dbReference>
<comment type="caution">
    <text evidence="11">The sequence shown here is derived from an EMBL/GenBank/DDBJ whole genome shotgun (WGS) entry which is preliminary data.</text>
</comment>
<evidence type="ECO:0000259" key="10">
    <source>
        <dbReference type="PROSITE" id="PS51330"/>
    </source>
</evidence>
<dbReference type="SUPFAM" id="SSF53597">
    <property type="entry name" value="Dihydrofolate reductase-like"/>
    <property type="match status" value="1"/>
</dbReference>
<evidence type="ECO:0000256" key="5">
    <source>
        <dbReference type="ARBA" id="ARBA00022857"/>
    </source>
</evidence>
<comment type="function">
    <text evidence="7 8">Key enzyme in folate metabolism. Catalyzes an essential reaction for de novo glycine and purine synthesis, and for DNA precursor synthesis.</text>
</comment>
<keyword evidence="5 8" id="KW-0521">NADP</keyword>
<protein>
    <recommendedName>
        <fullName evidence="3 8">Dihydrofolate reductase</fullName>
        <ecNumber evidence="3 8">1.5.1.3</ecNumber>
    </recommendedName>
</protein>
<organism evidence="11 12">
    <name type="scientific">Novipirellula aureliae</name>
    <dbReference type="NCBI Taxonomy" id="2527966"/>
    <lineage>
        <taxon>Bacteria</taxon>
        <taxon>Pseudomonadati</taxon>
        <taxon>Planctomycetota</taxon>
        <taxon>Planctomycetia</taxon>
        <taxon>Pirellulales</taxon>
        <taxon>Pirellulaceae</taxon>
        <taxon>Novipirellula</taxon>
    </lineage>
</organism>
<evidence type="ECO:0000256" key="9">
    <source>
        <dbReference type="RuleBase" id="RU004474"/>
    </source>
</evidence>
<dbReference type="GO" id="GO:0006730">
    <property type="term" value="P:one-carbon metabolic process"/>
    <property type="evidence" value="ECO:0007669"/>
    <property type="project" value="UniProtKB-KW"/>
</dbReference>
<dbReference type="InterPro" id="IPR017925">
    <property type="entry name" value="DHFR_CS"/>
</dbReference>
<evidence type="ECO:0000256" key="8">
    <source>
        <dbReference type="PIRNR" id="PIRNR000194"/>
    </source>
</evidence>
<dbReference type="Gene3D" id="3.40.430.10">
    <property type="entry name" value="Dihydrofolate Reductase, subunit A"/>
    <property type="match status" value="1"/>
</dbReference>
<dbReference type="GO" id="GO:0046655">
    <property type="term" value="P:folic acid metabolic process"/>
    <property type="evidence" value="ECO:0007669"/>
    <property type="project" value="TreeGrafter"/>
</dbReference>
<evidence type="ECO:0000256" key="3">
    <source>
        <dbReference type="ARBA" id="ARBA00012856"/>
    </source>
</evidence>
<comment type="catalytic activity">
    <reaction evidence="8">
        <text>(6S)-5,6,7,8-tetrahydrofolate + NADP(+) = 7,8-dihydrofolate + NADPH + H(+)</text>
        <dbReference type="Rhea" id="RHEA:15009"/>
        <dbReference type="ChEBI" id="CHEBI:15378"/>
        <dbReference type="ChEBI" id="CHEBI:57451"/>
        <dbReference type="ChEBI" id="CHEBI:57453"/>
        <dbReference type="ChEBI" id="CHEBI:57783"/>
        <dbReference type="ChEBI" id="CHEBI:58349"/>
        <dbReference type="EC" id="1.5.1.3"/>
    </reaction>
</comment>
<dbReference type="RefSeq" id="WP_146599731.1">
    <property type="nucleotide sequence ID" value="NZ_SJPY01000003.1"/>
</dbReference>
<evidence type="ECO:0000256" key="4">
    <source>
        <dbReference type="ARBA" id="ARBA00022563"/>
    </source>
</evidence>
<accession>A0A5C6E2W6</accession>
<dbReference type="AlphaFoldDB" id="A0A5C6E2W6"/>
<name>A0A5C6E2W6_9BACT</name>
<dbReference type="EMBL" id="SJPY01000003">
    <property type="protein sequence ID" value="TWU43272.1"/>
    <property type="molecule type" value="Genomic_DNA"/>
</dbReference>
<dbReference type="InterPro" id="IPR001796">
    <property type="entry name" value="DHFR_dom"/>
</dbReference>
<dbReference type="PANTHER" id="PTHR48069">
    <property type="entry name" value="DIHYDROFOLATE REDUCTASE"/>
    <property type="match status" value="1"/>
</dbReference>
<dbReference type="EC" id="1.5.1.3" evidence="3 8"/>
<dbReference type="UniPathway" id="UPA00077">
    <property type="reaction ID" value="UER00158"/>
</dbReference>
<dbReference type="PIRSF" id="PIRSF000194">
    <property type="entry name" value="DHFR"/>
    <property type="match status" value="1"/>
</dbReference>
<evidence type="ECO:0000256" key="6">
    <source>
        <dbReference type="ARBA" id="ARBA00023002"/>
    </source>
</evidence>
<dbReference type="Pfam" id="PF00186">
    <property type="entry name" value="DHFR_1"/>
    <property type="match status" value="1"/>
</dbReference>
<comment type="pathway">
    <text evidence="1 8">Cofactor biosynthesis; tetrahydrofolate biosynthesis; 5,6,7,8-tetrahydrofolate from 7,8-dihydrofolate: step 1/1.</text>
</comment>
<evidence type="ECO:0000313" key="12">
    <source>
        <dbReference type="Proteomes" id="UP000315471"/>
    </source>
</evidence>
<dbReference type="Proteomes" id="UP000315471">
    <property type="component" value="Unassembled WGS sequence"/>
</dbReference>
<dbReference type="InterPro" id="IPR012259">
    <property type="entry name" value="DHFR"/>
</dbReference>
<keyword evidence="6 8" id="KW-0560">Oxidoreductase</keyword>
<evidence type="ECO:0000256" key="7">
    <source>
        <dbReference type="ARBA" id="ARBA00025067"/>
    </source>
</evidence>
<dbReference type="GO" id="GO:0005829">
    <property type="term" value="C:cytosol"/>
    <property type="evidence" value="ECO:0007669"/>
    <property type="project" value="TreeGrafter"/>
</dbReference>
<dbReference type="PANTHER" id="PTHR48069:SF3">
    <property type="entry name" value="DIHYDROFOLATE REDUCTASE"/>
    <property type="match status" value="1"/>
</dbReference>
<dbReference type="OrthoDB" id="9804315at2"/>
<keyword evidence="12" id="KW-1185">Reference proteome</keyword>
<gene>
    <name evidence="11" type="primary">dhfrIII</name>
    <name evidence="11" type="ORF">Q31b_23100</name>
</gene>
<dbReference type="CDD" id="cd00209">
    <property type="entry name" value="DHFR"/>
    <property type="match status" value="1"/>
</dbReference>
<feature type="domain" description="DHFR" evidence="10">
    <location>
        <begin position="5"/>
        <end position="162"/>
    </location>
</feature>
<proteinExistence type="inferred from homology"/>